<evidence type="ECO:0000313" key="2">
    <source>
        <dbReference type="EMBL" id="MBA4661963.1"/>
    </source>
</evidence>
<reference evidence="2" key="2">
    <citation type="submission" date="2020-07" db="EMBL/GenBank/DDBJ databases">
        <authorList>
            <person name="Vera ALvarez R."/>
            <person name="Arias-Moreno D.M."/>
            <person name="Jimenez-Jacinto V."/>
            <person name="Jimenez-Bremont J.F."/>
            <person name="Swaminathan K."/>
            <person name="Moose S.P."/>
            <person name="Guerrero-Gonzalez M.L."/>
            <person name="Marino-Ramirez L."/>
            <person name="Landsman D."/>
            <person name="Rodriguez-Kessler M."/>
            <person name="Delgado-Sanchez P."/>
        </authorList>
    </citation>
    <scope>NUCLEOTIDE SEQUENCE</scope>
    <source>
        <tissue evidence="2">Cladode</tissue>
    </source>
</reference>
<feature type="region of interest" description="Disordered" evidence="1">
    <location>
        <begin position="56"/>
        <end position="78"/>
    </location>
</feature>
<dbReference type="Pfam" id="PF13516">
    <property type="entry name" value="LRR_6"/>
    <property type="match status" value="5"/>
</dbReference>
<dbReference type="Gene3D" id="3.80.10.10">
    <property type="entry name" value="Ribonuclease Inhibitor"/>
    <property type="match status" value="1"/>
</dbReference>
<accession>A0A7C9ECD5</accession>
<dbReference type="InterPro" id="IPR032675">
    <property type="entry name" value="LRR_dom_sf"/>
</dbReference>
<dbReference type="InterPro" id="IPR001611">
    <property type="entry name" value="Leu-rich_rpt"/>
</dbReference>
<evidence type="ECO:0000256" key="1">
    <source>
        <dbReference type="SAM" id="MobiDB-lite"/>
    </source>
</evidence>
<proteinExistence type="predicted"/>
<dbReference type="EMBL" id="GISG01214371">
    <property type="protein sequence ID" value="MBA4661963.1"/>
    <property type="molecule type" value="Transcribed_RNA"/>
</dbReference>
<dbReference type="PANTHER" id="PTHR24114:SF2">
    <property type="entry name" value="F-BOX DOMAIN-CONTAINING PROTEIN-RELATED"/>
    <property type="match status" value="1"/>
</dbReference>
<dbReference type="FunFam" id="3.80.10.10:FF:001374">
    <property type="entry name" value="RNI-like superfamily protein"/>
    <property type="match status" value="1"/>
</dbReference>
<protein>
    <submittedName>
        <fullName evidence="2">Uncharacterized protein</fullName>
    </submittedName>
</protein>
<name>A0A7C9ECD5_OPUST</name>
<dbReference type="PANTHER" id="PTHR24114">
    <property type="entry name" value="LEUCINE RICH REPEAT FAMILY PROTEIN"/>
    <property type="match status" value="1"/>
</dbReference>
<dbReference type="InterPro" id="IPR052394">
    <property type="entry name" value="LRR-containing"/>
</dbReference>
<dbReference type="SMART" id="SM00368">
    <property type="entry name" value="LRR_RI"/>
    <property type="match status" value="8"/>
</dbReference>
<sequence>MASTPASSSSLSLSHHPQLPLRRRAHLFREGLQLPATAEGRRRCLKLKFATIRAAASTTGSGGSGRTRRVYRESQGESSMPINQLRDMATSVAPIGIVVAVTFVLWKLIGRISFPKPQKIATTENKPSSPQMKWSFAAGTNLLKNPRFDEDSKLTLNHFAAELRSFRVVDMSGRNFGDEGLFFLAESLAYNKTVEEVDFSANGITAAGLKAFYGVLQSNIYLKTLNLSGNPIGDEGAKCLCEILVNNTGIQKLQLNSAGLGDEGAKAIAELLKKNSILRIIELNNNMIDYSGFTSIAGALLENKTIQTLQLNGNYGGPLGVAALAKGLEGNKSLRELHLHGNSMGNEGARTLMSGLLSRKGRLTLLDLSNNEIGSTGAFHIAEYIKHTKSLLWLNLYMNDISDEVWIFEKHCRIT</sequence>
<dbReference type="AlphaFoldDB" id="A0A7C9ECD5"/>
<dbReference type="SUPFAM" id="SSF52047">
    <property type="entry name" value="RNI-like"/>
    <property type="match status" value="1"/>
</dbReference>
<organism evidence="2">
    <name type="scientific">Opuntia streptacantha</name>
    <name type="common">Prickly pear cactus</name>
    <name type="synonym">Opuntia cardona</name>
    <dbReference type="NCBI Taxonomy" id="393608"/>
    <lineage>
        <taxon>Eukaryota</taxon>
        <taxon>Viridiplantae</taxon>
        <taxon>Streptophyta</taxon>
        <taxon>Embryophyta</taxon>
        <taxon>Tracheophyta</taxon>
        <taxon>Spermatophyta</taxon>
        <taxon>Magnoliopsida</taxon>
        <taxon>eudicotyledons</taxon>
        <taxon>Gunneridae</taxon>
        <taxon>Pentapetalae</taxon>
        <taxon>Caryophyllales</taxon>
        <taxon>Cactineae</taxon>
        <taxon>Cactaceae</taxon>
        <taxon>Opuntioideae</taxon>
        <taxon>Opuntia</taxon>
    </lineage>
</organism>
<reference evidence="2" key="1">
    <citation type="journal article" date="2013" name="J. Plant Res.">
        <title>Effect of fungi and light on seed germination of three Opuntia species from semiarid lands of central Mexico.</title>
        <authorList>
            <person name="Delgado-Sanchez P."/>
            <person name="Jimenez-Bremont J.F."/>
            <person name="Guerrero-Gonzalez Mde L."/>
            <person name="Flores J."/>
        </authorList>
    </citation>
    <scope>NUCLEOTIDE SEQUENCE</scope>
    <source>
        <tissue evidence="2">Cladode</tissue>
    </source>
</reference>